<dbReference type="Proteomes" id="UP000294855">
    <property type="component" value="Unassembled WGS sequence"/>
</dbReference>
<proteinExistence type="predicted"/>
<feature type="domain" description="PRC-barrel" evidence="1">
    <location>
        <begin position="5"/>
        <end position="73"/>
    </location>
</feature>
<evidence type="ECO:0000313" key="3">
    <source>
        <dbReference type="Proteomes" id="UP000294855"/>
    </source>
</evidence>
<reference evidence="2 3" key="1">
    <citation type="submission" date="2019-03" db="EMBL/GenBank/DDBJ databases">
        <title>Genomic Encyclopedia of Type Strains, Phase IV (KMG-IV): sequencing the most valuable type-strain genomes for metagenomic binning, comparative biology and taxonomic classification.</title>
        <authorList>
            <person name="Goeker M."/>
        </authorList>
    </citation>
    <scope>NUCLEOTIDE SEQUENCE [LARGE SCALE GENOMIC DNA]</scope>
    <source>
        <strain evidence="2 3">DSM 13328</strain>
    </source>
</reference>
<organism evidence="2 3">
    <name type="scientific">Methanimicrococcus blatticola</name>
    <dbReference type="NCBI Taxonomy" id="91560"/>
    <lineage>
        <taxon>Archaea</taxon>
        <taxon>Methanobacteriati</taxon>
        <taxon>Methanobacteriota</taxon>
        <taxon>Stenosarchaea group</taxon>
        <taxon>Methanomicrobia</taxon>
        <taxon>Methanosarcinales</taxon>
        <taxon>Methanosarcinaceae</taxon>
        <taxon>Methanimicrococcus</taxon>
    </lineage>
</organism>
<dbReference type="AlphaFoldDB" id="A0A484F485"/>
<dbReference type="RefSeq" id="WP_133517371.1">
    <property type="nucleotide sequence ID" value="NZ_JAHDUW010000003.1"/>
</dbReference>
<gene>
    <name evidence="2" type="ORF">C7391_0908</name>
</gene>
<name>A0A484F485_9EURY</name>
<dbReference type="InterPro" id="IPR027275">
    <property type="entry name" value="PRC-brl_dom"/>
</dbReference>
<sequence length="85" mass="9450">MRTELTSLFGLDIYTVNGIYVGKVVDLIIDVESQSVSGIVANYINTDVFDVAGDGIIIPYRWVVTAADIVLIRDVIRRFQKKGDD</sequence>
<dbReference type="PANTHER" id="PTHR38137:SF1">
    <property type="entry name" value="PRC-BARREL DOMAIN-CONTAINING PROTEIN"/>
    <property type="match status" value="1"/>
</dbReference>
<dbReference type="Pfam" id="PF05239">
    <property type="entry name" value="PRC"/>
    <property type="match status" value="1"/>
</dbReference>
<accession>A0A484F485</accession>
<keyword evidence="3" id="KW-1185">Reference proteome</keyword>
<dbReference type="OrthoDB" id="68960at2157"/>
<evidence type="ECO:0000259" key="1">
    <source>
        <dbReference type="Pfam" id="PF05239"/>
    </source>
</evidence>
<dbReference type="EMBL" id="SNYS01000008">
    <property type="protein sequence ID" value="TDQ68717.1"/>
    <property type="molecule type" value="Genomic_DNA"/>
</dbReference>
<comment type="caution">
    <text evidence="2">The sequence shown here is derived from an EMBL/GenBank/DDBJ whole genome shotgun (WGS) entry which is preliminary data.</text>
</comment>
<evidence type="ECO:0000313" key="2">
    <source>
        <dbReference type="EMBL" id="TDQ68717.1"/>
    </source>
</evidence>
<protein>
    <submittedName>
        <fullName evidence="2">Sporulation protein YlmC with PRC-barrel domain</fullName>
    </submittedName>
</protein>
<dbReference type="SUPFAM" id="SSF50346">
    <property type="entry name" value="PRC-barrel domain"/>
    <property type="match status" value="1"/>
</dbReference>
<dbReference type="InterPro" id="IPR011033">
    <property type="entry name" value="PRC_barrel-like_sf"/>
</dbReference>
<dbReference type="Gene3D" id="2.30.30.240">
    <property type="entry name" value="PRC-barrel domain"/>
    <property type="match status" value="1"/>
</dbReference>
<dbReference type="PANTHER" id="PTHR38137">
    <property type="entry name" value="PRC-BARREL DOMAIN PROTEIN"/>
    <property type="match status" value="1"/>
</dbReference>